<sequence>MRLKNRVCLAVSCLLSAAMPAVASEPDDFEDRVRAFLLSNPEIIVEALDVLMQREAQQAVVQTLSNYPELFTDAPSLGLGAEDAPIRVVEFFDYKCVPCKAMHDPLKSLVQKNPNIRIEMRHLPILSPGSERAARFALAVSAVAGKKAYAGVHDDLWAIRGPLNVAAFERIAADHDLDFQAITDMMDSAEISQRISLNRDVAIALEILGTPAFITPKTVNVGQSDVDELAKVWLSQ</sequence>
<name>A0A1H5WI87_9RHOB</name>
<dbReference type="InterPro" id="IPR013766">
    <property type="entry name" value="Thioredoxin_domain"/>
</dbReference>
<dbReference type="GO" id="GO:0016491">
    <property type="term" value="F:oxidoreductase activity"/>
    <property type="evidence" value="ECO:0007669"/>
    <property type="project" value="InterPro"/>
</dbReference>
<dbReference type="Pfam" id="PF18312">
    <property type="entry name" value="ScsC_N"/>
    <property type="match status" value="1"/>
</dbReference>
<keyword evidence="3" id="KW-0413">Isomerase</keyword>
<dbReference type="Proteomes" id="UP000236752">
    <property type="component" value="Unassembled WGS sequence"/>
</dbReference>
<dbReference type="OrthoDB" id="9780147at2"/>
<gene>
    <name evidence="3" type="ORF">SAMN04488045_1449</name>
</gene>
<reference evidence="3 4" key="1">
    <citation type="submission" date="2016-10" db="EMBL/GenBank/DDBJ databases">
        <authorList>
            <person name="de Groot N.N."/>
        </authorList>
    </citation>
    <scope>NUCLEOTIDE SEQUENCE [LARGE SCALE GENOMIC DNA]</scope>
    <source>
        <strain evidence="3 4">DSM 26915</strain>
    </source>
</reference>
<dbReference type="InterPro" id="IPR036249">
    <property type="entry name" value="Thioredoxin-like_sf"/>
</dbReference>
<evidence type="ECO:0000259" key="2">
    <source>
        <dbReference type="PROSITE" id="PS51352"/>
    </source>
</evidence>
<evidence type="ECO:0000313" key="4">
    <source>
        <dbReference type="Proteomes" id="UP000236752"/>
    </source>
</evidence>
<feature type="domain" description="Thioredoxin" evidence="2">
    <location>
        <begin position="13"/>
        <end position="236"/>
    </location>
</feature>
<evidence type="ECO:0000256" key="1">
    <source>
        <dbReference type="SAM" id="SignalP"/>
    </source>
</evidence>
<dbReference type="RefSeq" id="WP_103909791.1">
    <property type="nucleotide sequence ID" value="NZ_FNUZ01000002.1"/>
</dbReference>
<dbReference type="Gene3D" id="3.40.30.10">
    <property type="entry name" value="Glutaredoxin"/>
    <property type="match status" value="1"/>
</dbReference>
<organism evidence="3 4">
    <name type="scientific">Thalassococcus halodurans</name>
    <dbReference type="NCBI Taxonomy" id="373675"/>
    <lineage>
        <taxon>Bacteria</taxon>
        <taxon>Pseudomonadati</taxon>
        <taxon>Pseudomonadota</taxon>
        <taxon>Alphaproteobacteria</taxon>
        <taxon>Rhodobacterales</taxon>
        <taxon>Roseobacteraceae</taxon>
        <taxon>Thalassococcus</taxon>
    </lineage>
</organism>
<feature type="chain" id="PRO_5009288311" evidence="1">
    <location>
        <begin position="24"/>
        <end position="236"/>
    </location>
</feature>
<dbReference type="SUPFAM" id="SSF52833">
    <property type="entry name" value="Thioredoxin-like"/>
    <property type="match status" value="1"/>
</dbReference>
<dbReference type="Pfam" id="PF01323">
    <property type="entry name" value="DSBA"/>
    <property type="match status" value="1"/>
</dbReference>
<evidence type="ECO:0000313" key="3">
    <source>
        <dbReference type="EMBL" id="SEF99115.1"/>
    </source>
</evidence>
<keyword evidence="4" id="KW-1185">Reference proteome</keyword>
<feature type="signal peptide" evidence="1">
    <location>
        <begin position="1"/>
        <end position="23"/>
    </location>
</feature>
<keyword evidence="1" id="KW-0732">Signal</keyword>
<protein>
    <submittedName>
        <fullName evidence="3">Protein-disulfide isomerase</fullName>
    </submittedName>
</protein>
<dbReference type="InterPro" id="IPR001853">
    <property type="entry name" value="DSBA-like_thioredoxin_dom"/>
</dbReference>
<dbReference type="AlphaFoldDB" id="A0A1H5WI87"/>
<dbReference type="PROSITE" id="PS51352">
    <property type="entry name" value="THIOREDOXIN_2"/>
    <property type="match status" value="1"/>
</dbReference>
<dbReference type="InterPro" id="IPR041205">
    <property type="entry name" value="ScsC_N"/>
</dbReference>
<dbReference type="GO" id="GO:0016853">
    <property type="term" value="F:isomerase activity"/>
    <property type="evidence" value="ECO:0007669"/>
    <property type="project" value="UniProtKB-KW"/>
</dbReference>
<dbReference type="EMBL" id="FNUZ01000002">
    <property type="protein sequence ID" value="SEF99115.1"/>
    <property type="molecule type" value="Genomic_DNA"/>
</dbReference>
<accession>A0A1H5WI87</accession>
<proteinExistence type="predicted"/>